<feature type="transmembrane region" description="Helical" evidence="9">
    <location>
        <begin position="421"/>
        <end position="441"/>
    </location>
</feature>
<keyword evidence="3" id="KW-0813">Transport</keyword>
<sequence>MNKKNTTDNNQAKFLTGSTMRHIIVMSGTGAIGLMALFLVDLLDMFFISMLGQIELAAAIGFAGTLVFFSTSISIGTSIAAGALVSRALGKNDRQLARMMASNVMIFAVLISAIVVGLMLWQLPLLLNLIGAKGAVAKAATQYLVILLPSAPLIAVSMSAGAALRGVGDARSSMVATLIGGGVNAVLDPLFIFGLSMGMQGAAIASVFARLAVMCFSLYAVVYKHRLVAKPDLSSFKLALPTVAKIALPAILTNTATPIGNAVVTSNIAQFGESFVAGYAVIGRIMPVCFALVFSLSGAVGPIIGQNFGGERWDRINQILRDAMLFTAVYCVTVSIILWFGQDLLIAMFSLTGDAAEIVGVFCSFIAITFIFNGALFVANAAFNNLNRPTWSTVLNMGKATLGTIPFVLIGGHIAGASGVLIGQAVGSVVFGIIGFSLVIYQVKKMGLAHEQQPLQSNEILTPSVPVAPFCSSRTYMGTEDVLEETLATEMEPSNNITSSKKSD</sequence>
<evidence type="ECO:0000256" key="2">
    <source>
        <dbReference type="ARBA" id="ARBA00013489"/>
    </source>
</evidence>
<reference evidence="11" key="1">
    <citation type="submission" date="2017-06" db="EMBL/GenBank/DDBJ databases">
        <authorList>
            <person name="Rodrigo-Torres L."/>
            <person name="Arahal R. D."/>
            <person name="Lucena T."/>
        </authorList>
    </citation>
    <scope>NUCLEOTIDE SEQUENCE [LARGE SCALE GENOMIC DNA]</scope>
    <source>
        <strain evidence="11">type strain: CECT 9192</strain>
    </source>
</reference>
<dbReference type="PIRSF" id="PIRSF006603">
    <property type="entry name" value="DinF"/>
    <property type="match status" value="1"/>
</dbReference>
<dbReference type="NCBIfam" id="TIGR00797">
    <property type="entry name" value="matE"/>
    <property type="match status" value="1"/>
</dbReference>
<evidence type="ECO:0000256" key="9">
    <source>
        <dbReference type="SAM" id="Phobius"/>
    </source>
</evidence>
<feature type="transmembrane region" description="Helical" evidence="9">
    <location>
        <begin position="325"/>
        <end position="352"/>
    </location>
</feature>
<feature type="transmembrane region" description="Helical" evidence="9">
    <location>
        <begin position="276"/>
        <end position="304"/>
    </location>
</feature>
<keyword evidence="4" id="KW-1003">Cell membrane</keyword>
<keyword evidence="5 9" id="KW-0812">Transmembrane</keyword>
<protein>
    <recommendedName>
        <fullName evidence="2">Multidrug resistance protein NorM</fullName>
    </recommendedName>
    <alternativeName>
        <fullName evidence="8">Na(+)/drug antiporter</fullName>
    </alternativeName>
</protein>
<feature type="transmembrane region" description="Helical" evidence="9">
    <location>
        <begin position="60"/>
        <end position="84"/>
    </location>
</feature>
<dbReference type="PANTHER" id="PTHR43549:SF2">
    <property type="entry name" value="MULTIDRUG RESISTANCE PROTEIN NORM-RELATED"/>
    <property type="match status" value="1"/>
</dbReference>
<feature type="transmembrane region" description="Helical" evidence="9">
    <location>
        <begin position="21"/>
        <end position="40"/>
    </location>
</feature>
<accession>A0A1Y6KXI1</accession>
<keyword evidence="7 9" id="KW-0472">Membrane</keyword>
<dbReference type="Proteomes" id="UP000196485">
    <property type="component" value="Unassembled WGS sequence"/>
</dbReference>
<evidence type="ECO:0000313" key="11">
    <source>
        <dbReference type="Proteomes" id="UP000196485"/>
    </source>
</evidence>
<evidence type="ECO:0000313" key="10">
    <source>
        <dbReference type="EMBL" id="SMY16784.1"/>
    </source>
</evidence>
<evidence type="ECO:0000256" key="5">
    <source>
        <dbReference type="ARBA" id="ARBA00022692"/>
    </source>
</evidence>
<dbReference type="GO" id="GO:0042910">
    <property type="term" value="F:xenobiotic transmembrane transporter activity"/>
    <property type="evidence" value="ECO:0007669"/>
    <property type="project" value="InterPro"/>
</dbReference>
<dbReference type="InterPro" id="IPR052031">
    <property type="entry name" value="Membrane_Transporter-Flippase"/>
</dbReference>
<feature type="transmembrane region" description="Helical" evidence="9">
    <location>
        <begin position="201"/>
        <end position="222"/>
    </location>
</feature>
<dbReference type="GO" id="GO:0015297">
    <property type="term" value="F:antiporter activity"/>
    <property type="evidence" value="ECO:0007669"/>
    <property type="project" value="InterPro"/>
</dbReference>
<name>A0A1Y6KXI1_9GAMM</name>
<dbReference type="AlphaFoldDB" id="A0A1Y6KXI1"/>
<feature type="transmembrane region" description="Helical" evidence="9">
    <location>
        <begin position="104"/>
        <end position="123"/>
    </location>
</feature>
<evidence type="ECO:0000256" key="7">
    <source>
        <dbReference type="ARBA" id="ARBA00023136"/>
    </source>
</evidence>
<keyword evidence="11" id="KW-1185">Reference proteome</keyword>
<evidence type="ECO:0000256" key="6">
    <source>
        <dbReference type="ARBA" id="ARBA00022989"/>
    </source>
</evidence>
<dbReference type="PANTHER" id="PTHR43549">
    <property type="entry name" value="MULTIDRUG RESISTANCE PROTEIN YPNP-RELATED"/>
    <property type="match status" value="1"/>
</dbReference>
<feature type="transmembrane region" description="Helical" evidence="9">
    <location>
        <begin position="358"/>
        <end position="382"/>
    </location>
</feature>
<dbReference type="InterPro" id="IPR048279">
    <property type="entry name" value="MdtK-like"/>
</dbReference>
<dbReference type="InterPro" id="IPR002528">
    <property type="entry name" value="MATE_fam"/>
</dbReference>
<keyword evidence="6 9" id="KW-1133">Transmembrane helix</keyword>
<evidence type="ECO:0000256" key="1">
    <source>
        <dbReference type="ARBA" id="ARBA00004429"/>
    </source>
</evidence>
<feature type="transmembrane region" description="Helical" evidence="9">
    <location>
        <begin position="175"/>
        <end position="195"/>
    </location>
</feature>
<feature type="transmembrane region" description="Helical" evidence="9">
    <location>
        <begin position="394"/>
        <end position="415"/>
    </location>
</feature>
<proteinExistence type="predicted"/>
<dbReference type="GO" id="GO:0005886">
    <property type="term" value="C:plasma membrane"/>
    <property type="evidence" value="ECO:0007669"/>
    <property type="project" value="UniProtKB-SubCell"/>
</dbReference>
<evidence type="ECO:0000256" key="8">
    <source>
        <dbReference type="ARBA" id="ARBA00030855"/>
    </source>
</evidence>
<organism evidence="10 11">
    <name type="scientific">Photobacterium aquimaris</name>
    <dbReference type="NCBI Taxonomy" id="512643"/>
    <lineage>
        <taxon>Bacteria</taxon>
        <taxon>Pseudomonadati</taxon>
        <taxon>Pseudomonadota</taxon>
        <taxon>Gammaproteobacteria</taxon>
        <taxon>Vibrionales</taxon>
        <taxon>Vibrionaceae</taxon>
        <taxon>Photobacterium</taxon>
    </lineage>
</organism>
<gene>
    <name evidence="10" type="primary">mepA_4</name>
    <name evidence="10" type="ORF">PAQU9191_02024</name>
</gene>
<dbReference type="Pfam" id="PF01554">
    <property type="entry name" value="MatE"/>
    <property type="match status" value="2"/>
</dbReference>
<evidence type="ECO:0000256" key="4">
    <source>
        <dbReference type="ARBA" id="ARBA00022475"/>
    </source>
</evidence>
<feature type="transmembrane region" description="Helical" evidence="9">
    <location>
        <begin position="243"/>
        <end position="264"/>
    </location>
</feature>
<evidence type="ECO:0000256" key="3">
    <source>
        <dbReference type="ARBA" id="ARBA00022448"/>
    </source>
</evidence>
<dbReference type="EMBL" id="FYAH01000003">
    <property type="protein sequence ID" value="SMY16784.1"/>
    <property type="molecule type" value="Genomic_DNA"/>
</dbReference>
<comment type="subcellular location">
    <subcellularLocation>
        <location evidence="1">Cell inner membrane</location>
        <topology evidence="1">Multi-pass membrane protein</topology>
    </subcellularLocation>
</comment>
<feature type="transmembrane region" description="Helical" evidence="9">
    <location>
        <begin position="143"/>
        <end position="163"/>
    </location>
</feature>